<sequence length="160" mass="17667">MTAALARLLHYSGKMAAWKYLSLIIKETAAISPSIRSAVIPKRLSPRVLVGLAAAGAGAVLAGGLMFHKAESRWRSSDLSRRYSVYAAEEQVQNTIKEDTKEEYGCAATCKQRFKQFASIEYEGELFMTPRDFLFSVIQECTDGGDNVLSGELHLCIEKL</sequence>
<proteinExistence type="predicted"/>
<dbReference type="EMBL" id="BEZZ01000218">
    <property type="protein sequence ID" value="GCC28768.1"/>
    <property type="molecule type" value="Genomic_DNA"/>
</dbReference>
<evidence type="ECO:0000256" key="1">
    <source>
        <dbReference type="SAM" id="Phobius"/>
    </source>
</evidence>
<dbReference type="STRING" id="137246.A0A401SEF9"/>
<protein>
    <submittedName>
        <fullName evidence="2">Uncharacterized protein</fullName>
    </submittedName>
</protein>
<feature type="transmembrane region" description="Helical" evidence="1">
    <location>
        <begin position="48"/>
        <end position="67"/>
    </location>
</feature>
<dbReference type="AlphaFoldDB" id="A0A401SEF9"/>
<keyword evidence="1" id="KW-1133">Transmembrane helix</keyword>
<dbReference type="OrthoDB" id="5859791at2759"/>
<organism evidence="2 3">
    <name type="scientific">Chiloscyllium punctatum</name>
    <name type="common">Brownbanded bambooshark</name>
    <name type="synonym">Hemiscyllium punctatum</name>
    <dbReference type="NCBI Taxonomy" id="137246"/>
    <lineage>
        <taxon>Eukaryota</taxon>
        <taxon>Metazoa</taxon>
        <taxon>Chordata</taxon>
        <taxon>Craniata</taxon>
        <taxon>Vertebrata</taxon>
        <taxon>Chondrichthyes</taxon>
        <taxon>Elasmobranchii</taxon>
        <taxon>Galeomorphii</taxon>
        <taxon>Galeoidea</taxon>
        <taxon>Orectolobiformes</taxon>
        <taxon>Hemiscylliidae</taxon>
        <taxon>Chiloscyllium</taxon>
    </lineage>
</organism>
<name>A0A401SEF9_CHIPU</name>
<keyword evidence="1" id="KW-0472">Membrane</keyword>
<gene>
    <name evidence="2" type="ORF">chiPu_0007202</name>
</gene>
<dbReference type="Proteomes" id="UP000287033">
    <property type="component" value="Unassembled WGS sequence"/>
</dbReference>
<evidence type="ECO:0000313" key="2">
    <source>
        <dbReference type="EMBL" id="GCC28768.1"/>
    </source>
</evidence>
<accession>A0A401SEF9</accession>
<keyword evidence="3" id="KW-1185">Reference proteome</keyword>
<keyword evidence="1" id="KW-0812">Transmembrane</keyword>
<reference evidence="2 3" key="1">
    <citation type="journal article" date="2018" name="Nat. Ecol. Evol.">
        <title>Shark genomes provide insights into elasmobranch evolution and the origin of vertebrates.</title>
        <authorList>
            <person name="Hara Y"/>
            <person name="Yamaguchi K"/>
            <person name="Onimaru K"/>
            <person name="Kadota M"/>
            <person name="Koyanagi M"/>
            <person name="Keeley SD"/>
            <person name="Tatsumi K"/>
            <person name="Tanaka K"/>
            <person name="Motone F"/>
            <person name="Kageyama Y"/>
            <person name="Nozu R"/>
            <person name="Adachi N"/>
            <person name="Nishimura O"/>
            <person name="Nakagawa R"/>
            <person name="Tanegashima C"/>
            <person name="Kiyatake I"/>
            <person name="Matsumoto R"/>
            <person name="Murakumo K"/>
            <person name="Nishida K"/>
            <person name="Terakita A"/>
            <person name="Kuratani S"/>
            <person name="Sato K"/>
            <person name="Hyodo S Kuraku.S."/>
        </authorList>
    </citation>
    <scope>NUCLEOTIDE SEQUENCE [LARGE SCALE GENOMIC DNA]</scope>
</reference>
<comment type="caution">
    <text evidence="2">The sequence shown here is derived from an EMBL/GenBank/DDBJ whole genome shotgun (WGS) entry which is preliminary data.</text>
</comment>
<evidence type="ECO:0000313" key="3">
    <source>
        <dbReference type="Proteomes" id="UP000287033"/>
    </source>
</evidence>